<keyword evidence="4" id="KW-1185">Reference proteome</keyword>
<dbReference type="Pfam" id="PF14111">
    <property type="entry name" value="DUF4283"/>
    <property type="match status" value="1"/>
</dbReference>
<reference evidence="4" key="1">
    <citation type="journal article" date="2019" name="Gigascience">
        <title>De novo genome assembly of the endangered Acer yangbiense, a plant species with extremely small populations endemic to Yunnan Province, China.</title>
        <authorList>
            <person name="Yang J."/>
            <person name="Wariss H.M."/>
            <person name="Tao L."/>
            <person name="Zhang R."/>
            <person name="Yun Q."/>
            <person name="Hollingsworth P."/>
            <person name="Dao Z."/>
            <person name="Luo G."/>
            <person name="Guo H."/>
            <person name="Ma Y."/>
            <person name="Sun W."/>
        </authorList>
    </citation>
    <scope>NUCLEOTIDE SEQUENCE [LARGE SCALE GENOMIC DNA]</scope>
    <source>
        <strain evidence="4">cv. br00</strain>
    </source>
</reference>
<organism evidence="3 4">
    <name type="scientific">Salix brachista</name>
    <dbReference type="NCBI Taxonomy" id="2182728"/>
    <lineage>
        <taxon>Eukaryota</taxon>
        <taxon>Viridiplantae</taxon>
        <taxon>Streptophyta</taxon>
        <taxon>Embryophyta</taxon>
        <taxon>Tracheophyta</taxon>
        <taxon>Spermatophyta</taxon>
        <taxon>Magnoliopsida</taxon>
        <taxon>eudicotyledons</taxon>
        <taxon>Gunneridae</taxon>
        <taxon>Pentapetalae</taxon>
        <taxon>rosids</taxon>
        <taxon>fabids</taxon>
        <taxon>Malpighiales</taxon>
        <taxon>Salicaceae</taxon>
        <taxon>Saliceae</taxon>
        <taxon>Salix</taxon>
    </lineage>
</organism>
<evidence type="ECO:0000313" key="4">
    <source>
        <dbReference type="Proteomes" id="UP000326939"/>
    </source>
</evidence>
<feature type="compositionally biased region" description="Basic and acidic residues" evidence="1">
    <location>
        <begin position="310"/>
        <end position="337"/>
    </location>
</feature>
<evidence type="ECO:0000313" key="3">
    <source>
        <dbReference type="EMBL" id="KAB5548155.1"/>
    </source>
</evidence>
<feature type="compositionally biased region" description="Basic and acidic residues" evidence="1">
    <location>
        <begin position="269"/>
        <end position="285"/>
    </location>
</feature>
<accession>A0A5N5LZ02</accession>
<evidence type="ECO:0000259" key="2">
    <source>
        <dbReference type="Pfam" id="PF14111"/>
    </source>
</evidence>
<gene>
    <name evidence="3" type="ORF">DKX38_011561</name>
</gene>
<feature type="compositionally biased region" description="Polar residues" evidence="1">
    <location>
        <begin position="286"/>
        <end position="304"/>
    </location>
</feature>
<feature type="region of interest" description="Disordered" evidence="1">
    <location>
        <begin position="269"/>
        <end position="354"/>
    </location>
</feature>
<dbReference type="PANTHER" id="PTHR31286:SF99">
    <property type="entry name" value="DUF4283 DOMAIN-CONTAINING PROTEIN"/>
    <property type="match status" value="1"/>
</dbReference>
<comment type="caution">
    <text evidence="3">The sequence shown here is derived from an EMBL/GenBank/DDBJ whole genome shotgun (WGS) entry which is preliminary data.</text>
</comment>
<dbReference type="EMBL" id="VDCV01000007">
    <property type="protein sequence ID" value="KAB5548155.1"/>
    <property type="molecule type" value="Genomic_DNA"/>
</dbReference>
<dbReference type="InterPro" id="IPR040256">
    <property type="entry name" value="At4g02000-like"/>
</dbReference>
<feature type="region of interest" description="Disordered" evidence="1">
    <location>
        <begin position="394"/>
        <end position="416"/>
    </location>
</feature>
<sequence>MAADKSKTTPKPNINTWADRVKVTNSSTRFTLDPVQRNDDGRTPEITADMLMENAEQWDRCMVGFFPGFRMNYHTVNTVANRIWKSGGLESVMSTASGFWLFRFQKEDQMQAILERGPWMFGGKTMILQQWHPQFIFDKNRISKLPVWVRIHGLPFSLWSRKGLSVVASMIGRPLSCDESTYCCTRLDYARVCVEIDTALPFITQFELKTPISAEPLHIEVEFEWKPARCEKCRVFGHACTRGTVTGANEVSRTTDQVHGTVTANQIVVRKESNEGKHTLRKESTPKSLPSQNQTHGNQQQRGNHTLKVLMKDNTETTKGGKGERTTETTQEGKGERTTVLTHSRTDGDPLANQENTTAADEMEKVRALKGKMKETEVHTCTVNKSAYLQSQANTIEEESSATTATSGDYVESRDTSSMEFIKVKKKKGGKKNGVARGY</sequence>
<dbReference type="Proteomes" id="UP000326939">
    <property type="component" value="Chromosome 7"/>
</dbReference>
<dbReference type="AlphaFoldDB" id="A0A5N5LZ02"/>
<name>A0A5N5LZ02_9ROSI</name>
<protein>
    <recommendedName>
        <fullName evidence="2">DUF4283 domain-containing protein</fullName>
    </recommendedName>
</protein>
<evidence type="ECO:0000256" key="1">
    <source>
        <dbReference type="SAM" id="MobiDB-lite"/>
    </source>
</evidence>
<dbReference type="InterPro" id="IPR025558">
    <property type="entry name" value="DUF4283"/>
</dbReference>
<feature type="domain" description="DUF4283" evidence="2">
    <location>
        <begin position="54"/>
        <end position="138"/>
    </location>
</feature>
<proteinExistence type="predicted"/>
<dbReference type="PANTHER" id="PTHR31286">
    <property type="entry name" value="GLYCINE-RICH CELL WALL STRUCTURAL PROTEIN 1.8-LIKE"/>
    <property type="match status" value="1"/>
</dbReference>